<evidence type="ECO:0000256" key="2">
    <source>
        <dbReference type="SAM" id="Coils"/>
    </source>
</evidence>
<feature type="region of interest" description="Disordered" evidence="3">
    <location>
        <begin position="141"/>
        <end position="160"/>
    </location>
</feature>
<dbReference type="Proteomes" id="UP000444185">
    <property type="component" value="Unassembled WGS sequence"/>
</dbReference>
<protein>
    <recommendedName>
        <fullName evidence="6">PspA/IM30 family protein</fullName>
    </recommendedName>
</protein>
<dbReference type="PANTHER" id="PTHR31088">
    <property type="entry name" value="MEMBRANE-ASSOCIATED PROTEIN VIPP1, CHLOROPLASTIC"/>
    <property type="match status" value="1"/>
</dbReference>
<keyword evidence="5" id="KW-1185">Reference proteome</keyword>
<dbReference type="OrthoDB" id="7405758at2"/>
<feature type="region of interest" description="Disordered" evidence="3">
    <location>
        <begin position="206"/>
        <end position="228"/>
    </location>
</feature>
<dbReference type="GO" id="GO:0005829">
    <property type="term" value="C:cytosol"/>
    <property type="evidence" value="ECO:0007669"/>
    <property type="project" value="TreeGrafter"/>
</dbReference>
<dbReference type="EMBL" id="WTYF01000004">
    <property type="protein sequence ID" value="MXO51438.1"/>
    <property type="molecule type" value="Genomic_DNA"/>
</dbReference>
<dbReference type="Pfam" id="PF04012">
    <property type="entry name" value="PspA_IM30"/>
    <property type="match status" value="1"/>
</dbReference>
<dbReference type="GO" id="GO:0009271">
    <property type="term" value="P:phage shock"/>
    <property type="evidence" value="ECO:0007669"/>
    <property type="project" value="TreeGrafter"/>
</dbReference>
<dbReference type="InterPro" id="IPR007157">
    <property type="entry name" value="PspA_VIPP1"/>
</dbReference>
<comment type="caution">
    <text evidence="4">The sequence shown here is derived from an EMBL/GenBank/DDBJ whole genome shotgun (WGS) entry which is preliminary data.</text>
</comment>
<reference evidence="4 5" key="1">
    <citation type="submission" date="2019-12" db="EMBL/GenBank/DDBJ databases">
        <title>Genomic-based taxomic classification of the family Erythrobacteraceae.</title>
        <authorList>
            <person name="Xu L."/>
        </authorList>
    </citation>
    <scope>NUCLEOTIDE SEQUENCE [LARGE SCALE GENOMIC DNA]</scope>
    <source>
        <strain evidence="4 5">DSM 16225</strain>
    </source>
</reference>
<feature type="compositionally biased region" description="Basic residues" evidence="3">
    <location>
        <begin position="217"/>
        <end position="228"/>
    </location>
</feature>
<evidence type="ECO:0000313" key="4">
    <source>
        <dbReference type="EMBL" id="MXO51438.1"/>
    </source>
</evidence>
<gene>
    <name evidence="4" type="ORF">GRI42_09000</name>
</gene>
<proteinExistence type="inferred from homology"/>
<evidence type="ECO:0000256" key="3">
    <source>
        <dbReference type="SAM" id="MobiDB-lite"/>
    </source>
</evidence>
<name>A0A844Y2W4_9SPHN</name>
<comment type="similarity">
    <text evidence="1">Belongs to the PspA/Vipp/IM30 family.</text>
</comment>
<dbReference type="RefSeq" id="WP_160608172.1">
    <property type="nucleotide sequence ID" value="NZ_WTYF01000004.1"/>
</dbReference>
<sequence length="228" mass="25025">MFRIAIQVRELISSNVTSALDGASNPAKLLARLQREIEEALIGLAGETTKARRQQDRLKAELVQANAQEADWGAKARVAMDNGREDLARKALHAREDSRSKIAQLKQDIARLDAEMTEMQEAEIQLEAKRDDVRKRLADQLAADGNASGSAPRGGFASRTEKRMDHIANLEKRTAFATEDDAVGRGNASVDREIEEMRRERLVDDELAAIRSAAPAKPKKAGKSSKAA</sequence>
<organism evidence="4 5">
    <name type="scientific">Qipengyuania gaetbuli</name>
    <dbReference type="NCBI Taxonomy" id="266952"/>
    <lineage>
        <taxon>Bacteria</taxon>
        <taxon>Pseudomonadati</taxon>
        <taxon>Pseudomonadota</taxon>
        <taxon>Alphaproteobacteria</taxon>
        <taxon>Sphingomonadales</taxon>
        <taxon>Erythrobacteraceae</taxon>
        <taxon>Qipengyuania</taxon>
    </lineage>
</organism>
<accession>A0A844Y2W4</accession>
<feature type="coiled-coil region" evidence="2">
    <location>
        <begin position="95"/>
        <end position="136"/>
    </location>
</feature>
<dbReference type="PANTHER" id="PTHR31088:SF6">
    <property type="entry name" value="PHAGE SHOCK PROTEIN A"/>
    <property type="match status" value="1"/>
</dbReference>
<evidence type="ECO:0000313" key="5">
    <source>
        <dbReference type="Proteomes" id="UP000444185"/>
    </source>
</evidence>
<dbReference type="AlphaFoldDB" id="A0A844Y2W4"/>
<evidence type="ECO:0008006" key="6">
    <source>
        <dbReference type="Google" id="ProtNLM"/>
    </source>
</evidence>
<keyword evidence="2" id="KW-0175">Coiled coil</keyword>
<evidence type="ECO:0000256" key="1">
    <source>
        <dbReference type="ARBA" id="ARBA00043985"/>
    </source>
</evidence>